<reference evidence="1 2" key="1">
    <citation type="journal article" date="2010" name="BMC Genomics">
        <title>Comparative genomics and proteomics of Helicobacter mustelae, an ulcerogenic and carcinogenic gastric pathogen.</title>
        <authorList>
            <person name="O'Toole P.W."/>
            <person name="Snelling W.J."/>
            <person name="Canchaya C."/>
            <person name="Forde B.M."/>
            <person name="Hardie K.R."/>
            <person name="Josenhans C."/>
            <person name="Graham R.L.J."/>
            <person name="McMullan G."/>
            <person name="Parkhill J."/>
            <person name="Belda E."/>
            <person name="Bentley S.D."/>
        </authorList>
    </citation>
    <scope>NUCLEOTIDE SEQUENCE [LARGE SCALE GENOMIC DNA]</scope>
    <source>
        <strain evidence="2">ATCC 43772 / LMG 18044 / NCTC 12198 / 12198</strain>
    </source>
</reference>
<evidence type="ECO:0000313" key="1">
    <source>
        <dbReference type="EMBL" id="CBG39826.1"/>
    </source>
</evidence>
<proteinExistence type="predicted"/>
<dbReference type="HOGENOM" id="CLU_034831_0_0_7"/>
<gene>
    <name evidence="1" type="ordered locus">HMU05650</name>
</gene>
<dbReference type="Proteomes" id="UP000001522">
    <property type="component" value="Chromosome"/>
</dbReference>
<evidence type="ECO:0000313" key="2">
    <source>
        <dbReference type="Proteomes" id="UP000001522"/>
    </source>
</evidence>
<accession>D3UH54</accession>
<dbReference type="EMBL" id="FN555004">
    <property type="protein sequence ID" value="CBG39826.1"/>
    <property type="molecule type" value="Genomic_DNA"/>
</dbReference>
<dbReference type="RefSeq" id="WP_013022910.1">
    <property type="nucleotide sequence ID" value="NC_013949.1"/>
</dbReference>
<dbReference type="STRING" id="679897.HMU05650"/>
<protein>
    <submittedName>
        <fullName evidence="1">Putative outer membrane protein</fullName>
    </submittedName>
</protein>
<name>D3UH54_HELM1</name>
<dbReference type="InterPro" id="IPR003678">
    <property type="entry name" value="Put_OMP"/>
</dbReference>
<dbReference type="AlphaFoldDB" id="D3UH54"/>
<dbReference type="KEGG" id="hms:HMU05650"/>
<dbReference type="Pfam" id="PF02521">
    <property type="entry name" value="HP_OMP_2"/>
    <property type="match status" value="1"/>
</dbReference>
<organism evidence="1 2">
    <name type="scientific">Helicobacter mustelae (strain ATCC 43772 / CCUG 25715 / CIP 103759 / LMG 18044 / NCTC 12198 / R85-136P)</name>
    <name type="common">Campylobacter mustelae</name>
    <dbReference type="NCBI Taxonomy" id="679897"/>
    <lineage>
        <taxon>Bacteria</taxon>
        <taxon>Pseudomonadati</taxon>
        <taxon>Campylobacterota</taxon>
        <taxon>Epsilonproteobacteria</taxon>
        <taxon>Campylobacterales</taxon>
        <taxon>Helicobacteraceae</taxon>
        <taxon>Helicobacter</taxon>
    </lineage>
</organism>
<keyword evidence="2" id="KW-1185">Reference proteome</keyword>
<sequence>MKKVYISLAFLAISSNTLQGMDAKISGAVETFNKIGFNNAPMNVKEGRYPTDTFGTLIARVQVDGDFLTKEQKESGQSFTGGIGFLAGGIIYDDTRRWGNVDFERNFHVKSGDSIAGTNYIITNGVLYNLYLQYQIQRPNADGTAEHIFTIKGGRYKSTAMFMSGFNQGFELDYRYKGLELWWFSSFGRGFAYSEWIYDFYARKKMNNTNYGIHVLKASYSFNSGFYISPFVYFSPDFYVAPIIEAKYDSNPGFNREGVRSVTRVIFMSSFNTPAASKQWAYQFLTGKEGHTLAILQQVDINNYYIGAGWYQNFGNGNAQIGTYGNGAIGPWDFWTNTVYNMSAVSNAVTKDAKTGYIYGGGQHGNFKWDILGRLTYSIRADEKAIPLNLYYTFNKHFRIWFKLEWQRVTTHAGFVFTTSSTLDIDASPFRIKKSITQDRSQAMIILTYGF</sequence>